<dbReference type="Proteomes" id="UP001212997">
    <property type="component" value="Unassembled WGS sequence"/>
</dbReference>
<keyword evidence="11" id="KW-1185">Reference proteome</keyword>
<evidence type="ECO:0000256" key="7">
    <source>
        <dbReference type="ARBA" id="ARBA00023242"/>
    </source>
</evidence>
<feature type="compositionally biased region" description="Polar residues" evidence="8">
    <location>
        <begin position="225"/>
        <end position="245"/>
    </location>
</feature>
<evidence type="ECO:0000256" key="4">
    <source>
        <dbReference type="ARBA" id="ARBA00009461"/>
    </source>
</evidence>
<evidence type="ECO:0000256" key="2">
    <source>
        <dbReference type="ARBA" id="ARBA00004123"/>
    </source>
</evidence>
<keyword evidence="6" id="KW-0963">Cytoplasm</keyword>
<evidence type="ECO:0000256" key="6">
    <source>
        <dbReference type="ARBA" id="ARBA00022490"/>
    </source>
</evidence>
<feature type="compositionally biased region" description="Polar residues" evidence="8">
    <location>
        <begin position="861"/>
        <end position="870"/>
    </location>
</feature>
<feature type="compositionally biased region" description="Basic and acidic residues" evidence="8">
    <location>
        <begin position="1142"/>
        <end position="1151"/>
    </location>
</feature>
<evidence type="ECO:0000256" key="1">
    <source>
        <dbReference type="ARBA" id="ARBA00002738"/>
    </source>
</evidence>
<evidence type="ECO:0000313" key="11">
    <source>
        <dbReference type="Proteomes" id="UP001212997"/>
    </source>
</evidence>
<evidence type="ECO:0000256" key="5">
    <source>
        <dbReference type="ARBA" id="ARBA00015162"/>
    </source>
</evidence>
<feature type="compositionally biased region" description="Basic and acidic residues" evidence="8">
    <location>
        <begin position="246"/>
        <end position="259"/>
    </location>
</feature>
<gene>
    <name evidence="10" type="ORF">NLI96_g9787</name>
</gene>
<dbReference type="GO" id="GO:0005737">
    <property type="term" value="C:cytoplasm"/>
    <property type="evidence" value="ECO:0007669"/>
    <property type="project" value="UniProtKB-SubCell"/>
</dbReference>
<feature type="region of interest" description="Disordered" evidence="8">
    <location>
        <begin position="1120"/>
        <end position="1168"/>
    </location>
</feature>
<organism evidence="10 11">
    <name type="scientific">Meripilus lineatus</name>
    <dbReference type="NCBI Taxonomy" id="2056292"/>
    <lineage>
        <taxon>Eukaryota</taxon>
        <taxon>Fungi</taxon>
        <taxon>Dikarya</taxon>
        <taxon>Basidiomycota</taxon>
        <taxon>Agaricomycotina</taxon>
        <taxon>Agaricomycetes</taxon>
        <taxon>Polyporales</taxon>
        <taxon>Meripilaceae</taxon>
        <taxon>Meripilus</taxon>
    </lineage>
</organism>
<sequence>MRRGSRAPGVSTKPAGSMFEDFGTTLSSQNPQKGPLSSQESLRANQGKKTRQVGSARGSPVTLYDSDEDDELDLLSHHSDEESTTSRGGRTMKGKGKAMEGEILVDVGGGQMLPCPPEYVPKKLPSFKKKSAGAGNVSTVPQSSAASSSSSKVSTTRNSQTGSSKGGLHQPFKPPSRTVPNSNGTPSPLSSTQSTSSSVTRGKQLGMTRGHNLPTVKKDVRTAAPLQQRSPNGPIRSTSPAISVRSTEEEGDKSLEHTPRPKATSRPRPKPAYKGTGAVVTKPSVSSKPLQVPSPLSSQESSKRGAWEPESSYMDGIQDSWSPKSSPKGKGKAPMRDLQPFPDIPLLPEANTTSLPSPKSSPILARGVKPLTVRPKAVPPQPPISKIKGMKKQTKPKAAKSRKVVMSSSEGNSSDDGRKRTAKPLRQLAAFPMQSQGAGKDGSSPGKRASEGSDLDDDGPSRNKKRRRNTDDFIRSVLNSVEYEEEDSGFIDPNVDPSTLCPWCDGPLPTNPSPHLQALISETRPKSRPDPRPTNPLGLTAAVQNFVLICQRHEFENIQIPLAEQKGWPTYIDWESVGERVEDMRWRFQRIVDDVDEEFTFGISSGGVASRIEDGDVSGEDQGEDELYQRQRPRKGSTFWRDIVENIKSRGSRQTAGVRGQLSTFKKAQPGYYGELGYVIIHQTIYNHFPPESFPSSSTLPLTPTEFIQLVLVPEAAVSLIMEDLHQSRSDAIQTLRESAEYGVAMFPDDSEHTPGANQAGEEIVKRRARERRKVLESEGEDGHGLETHDEIDLCQSEKEEDGVRTEPEVMDSDDEYWSHVGPPPSSSLDLEGYFRDETAVVERDKGKENEDRDVMELSDSGVSTRSTRSMTRKKAQAASSVRGSRSPSLGVANGSINARRDNEVIILSDSADSLPSKSQTTPSRKRPSKPKPKSRKPNSTTHHDPNDHIDLCESTDNGSHAGEASDSDSQPPMWVKASSMVTPKPRRTRKKSRSISISPSGKGKGKRTEKENSMDDVMVTPVNSHMMFTGPESDRDTDLKSSPSRSHKSTSIEVRFGRNGNHRVIDRRVGLGYESSQGEHGYRSQNLNQGTAVHSDWDLDSTPKAAAGKVTVRSMSGRVATLPRETGTQAGKSGARKSRTRRIDQPREGWIDNMAEVMISSDDDDEL</sequence>
<protein>
    <recommendedName>
        <fullName evidence="5">Restriction of telomere capping protein 4</fullName>
    </recommendedName>
</protein>
<feature type="compositionally biased region" description="Polar residues" evidence="8">
    <location>
        <begin position="283"/>
        <end position="300"/>
    </location>
</feature>
<feature type="compositionally biased region" description="Polar residues" evidence="8">
    <location>
        <begin position="24"/>
        <end position="44"/>
    </location>
</feature>
<feature type="compositionally biased region" description="Basic and acidic residues" evidence="8">
    <location>
        <begin position="798"/>
        <end position="808"/>
    </location>
</feature>
<feature type="domain" description="Restriction of telomere capping protein 4 C-terminal" evidence="9">
    <location>
        <begin position="591"/>
        <end position="749"/>
    </location>
</feature>
<dbReference type="SMART" id="SM01312">
    <property type="entry name" value="RTC4"/>
    <property type="match status" value="1"/>
</dbReference>
<accession>A0AAD5UUU9</accession>
<dbReference type="GO" id="GO:0005634">
    <property type="term" value="C:nucleus"/>
    <property type="evidence" value="ECO:0007669"/>
    <property type="project" value="UniProtKB-SubCell"/>
</dbReference>
<dbReference type="PANTHER" id="PTHR41391">
    <property type="entry name" value="RESTRICTION OF TELOMERE CAPPING PROTEIN 4"/>
    <property type="match status" value="1"/>
</dbReference>
<feature type="compositionally biased region" description="Polar residues" evidence="8">
    <location>
        <begin position="911"/>
        <end position="922"/>
    </location>
</feature>
<feature type="compositionally biased region" description="Polar residues" evidence="8">
    <location>
        <begin position="878"/>
        <end position="888"/>
    </location>
</feature>
<comment type="function">
    <text evidence="1">May be involved in a process influencing telomere capping.</text>
</comment>
<dbReference type="InterPro" id="IPR028094">
    <property type="entry name" value="RTC4_C"/>
</dbReference>
<evidence type="ECO:0000256" key="3">
    <source>
        <dbReference type="ARBA" id="ARBA00004496"/>
    </source>
</evidence>
<feature type="compositionally biased region" description="Polar residues" evidence="8">
    <location>
        <begin position="152"/>
        <end position="163"/>
    </location>
</feature>
<feature type="region of interest" description="Disordered" evidence="8">
    <location>
        <begin position="1"/>
        <end position="470"/>
    </location>
</feature>
<feature type="compositionally biased region" description="Polar residues" evidence="8">
    <location>
        <begin position="350"/>
        <end position="360"/>
    </location>
</feature>
<dbReference type="PANTHER" id="PTHR41391:SF1">
    <property type="entry name" value="RESTRICTION OF TELOMERE CAPPING PROTEIN 4"/>
    <property type="match status" value="1"/>
</dbReference>
<keyword evidence="7" id="KW-0539">Nucleus</keyword>
<feature type="compositionally biased region" description="Low complexity" evidence="8">
    <location>
        <begin position="185"/>
        <end position="200"/>
    </location>
</feature>
<comment type="subcellular location">
    <subcellularLocation>
        <location evidence="3">Cytoplasm</location>
    </subcellularLocation>
    <subcellularLocation>
        <location evidence="2">Nucleus</location>
    </subcellularLocation>
</comment>
<reference evidence="10" key="1">
    <citation type="submission" date="2022-07" db="EMBL/GenBank/DDBJ databases">
        <title>Genome Sequence of Physisporinus lineatus.</title>
        <authorList>
            <person name="Buettner E."/>
        </authorList>
    </citation>
    <scope>NUCLEOTIDE SEQUENCE</scope>
    <source>
        <strain evidence="10">VT162</strain>
    </source>
</reference>
<feature type="compositionally biased region" description="Basic and acidic residues" evidence="8">
    <location>
        <begin position="833"/>
        <end position="856"/>
    </location>
</feature>
<feature type="compositionally biased region" description="Basic residues" evidence="8">
    <location>
        <begin position="388"/>
        <end position="403"/>
    </location>
</feature>
<feature type="compositionally biased region" description="Basic residues" evidence="8">
    <location>
        <begin position="985"/>
        <end position="994"/>
    </location>
</feature>
<comment type="similarity">
    <text evidence="4">Belongs to the RTC4 family.</text>
</comment>
<dbReference type="Pfam" id="PF14474">
    <property type="entry name" value="RTC4"/>
    <property type="match status" value="1"/>
</dbReference>
<evidence type="ECO:0000313" key="10">
    <source>
        <dbReference type="EMBL" id="KAJ3478392.1"/>
    </source>
</evidence>
<feature type="region of interest" description="Disordered" evidence="8">
    <location>
        <begin position="798"/>
        <end position="1070"/>
    </location>
</feature>
<feature type="compositionally biased region" description="Basic and acidic residues" evidence="8">
    <location>
        <begin position="942"/>
        <end position="952"/>
    </location>
</feature>
<evidence type="ECO:0000256" key="8">
    <source>
        <dbReference type="SAM" id="MobiDB-lite"/>
    </source>
</evidence>
<feature type="compositionally biased region" description="Basic residues" evidence="8">
    <location>
        <begin position="924"/>
        <end position="937"/>
    </location>
</feature>
<proteinExistence type="inferred from homology"/>
<dbReference type="InterPro" id="IPR039024">
    <property type="entry name" value="RTC4"/>
</dbReference>
<dbReference type="AlphaFoldDB" id="A0AAD5UUU9"/>
<evidence type="ECO:0000259" key="9">
    <source>
        <dbReference type="SMART" id="SM01312"/>
    </source>
</evidence>
<comment type="caution">
    <text evidence="10">The sequence shown here is derived from an EMBL/GenBank/DDBJ whole genome shotgun (WGS) entry which is preliminary data.</text>
</comment>
<dbReference type="EMBL" id="JANAWD010000514">
    <property type="protein sequence ID" value="KAJ3478392.1"/>
    <property type="molecule type" value="Genomic_DNA"/>
</dbReference>
<name>A0AAD5UUU9_9APHY</name>